<dbReference type="EnsemblPlants" id="Zm00001eb240280_T001">
    <property type="protein sequence ID" value="Zm00001eb240280_P001"/>
    <property type="gene ID" value="Zm00001eb240280"/>
</dbReference>
<name>A0A804U838_MAIZE</name>
<reference evidence="2" key="1">
    <citation type="journal article" date="2009" name="Science">
        <title>The B73 maize genome: complexity, diversity, and dynamics.</title>
        <authorList>
            <person name="Schnable P.S."/>
            <person name="Ware D."/>
            <person name="Fulton R.S."/>
            <person name="Stein J.C."/>
            <person name="Wei F."/>
            <person name="Pasternak S."/>
            <person name="Liang C."/>
            <person name="Zhang J."/>
            <person name="Fulton L."/>
            <person name="Graves T.A."/>
            <person name="Minx P."/>
            <person name="Reily A.D."/>
            <person name="Courtney L."/>
            <person name="Kruchowski S.S."/>
            <person name="Tomlinson C."/>
            <person name="Strong C."/>
            <person name="Delehaunty K."/>
            <person name="Fronick C."/>
            <person name="Courtney B."/>
            <person name="Rock S.M."/>
            <person name="Belter E."/>
            <person name="Du F."/>
            <person name="Kim K."/>
            <person name="Abbott R.M."/>
            <person name="Cotton M."/>
            <person name="Levy A."/>
            <person name="Marchetto P."/>
            <person name="Ochoa K."/>
            <person name="Jackson S.M."/>
            <person name="Gillam B."/>
            <person name="Chen W."/>
            <person name="Yan L."/>
            <person name="Higginbotham J."/>
            <person name="Cardenas M."/>
            <person name="Waligorski J."/>
            <person name="Applebaum E."/>
            <person name="Phelps L."/>
            <person name="Falcone J."/>
            <person name="Kanchi K."/>
            <person name="Thane T."/>
            <person name="Scimone A."/>
            <person name="Thane N."/>
            <person name="Henke J."/>
            <person name="Wang T."/>
            <person name="Ruppert J."/>
            <person name="Shah N."/>
            <person name="Rotter K."/>
            <person name="Hodges J."/>
            <person name="Ingenthron E."/>
            <person name="Cordes M."/>
            <person name="Kohlberg S."/>
            <person name="Sgro J."/>
            <person name="Delgado B."/>
            <person name="Mead K."/>
            <person name="Chinwalla A."/>
            <person name="Leonard S."/>
            <person name="Crouse K."/>
            <person name="Collura K."/>
            <person name="Kudrna D."/>
            <person name="Currie J."/>
            <person name="He R."/>
            <person name="Angelova A."/>
            <person name="Rajasekar S."/>
            <person name="Mueller T."/>
            <person name="Lomeli R."/>
            <person name="Scara G."/>
            <person name="Ko A."/>
            <person name="Delaney K."/>
            <person name="Wissotski M."/>
            <person name="Lopez G."/>
            <person name="Campos D."/>
            <person name="Braidotti M."/>
            <person name="Ashley E."/>
            <person name="Golser W."/>
            <person name="Kim H."/>
            <person name="Lee S."/>
            <person name="Lin J."/>
            <person name="Dujmic Z."/>
            <person name="Kim W."/>
            <person name="Talag J."/>
            <person name="Zuccolo A."/>
            <person name="Fan C."/>
            <person name="Sebastian A."/>
            <person name="Kramer M."/>
            <person name="Spiegel L."/>
            <person name="Nascimento L."/>
            <person name="Zutavern T."/>
            <person name="Miller B."/>
            <person name="Ambroise C."/>
            <person name="Muller S."/>
            <person name="Spooner W."/>
            <person name="Narechania A."/>
            <person name="Ren L."/>
            <person name="Wei S."/>
            <person name="Kumari S."/>
            <person name="Faga B."/>
            <person name="Levy M.J."/>
            <person name="McMahan L."/>
            <person name="Van Buren P."/>
            <person name="Vaughn M.W."/>
            <person name="Ying K."/>
            <person name="Yeh C.-T."/>
            <person name="Emrich S.J."/>
            <person name="Jia Y."/>
            <person name="Kalyanaraman A."/>
            <person name="Hsia A.-P."/>
            <person name="Barbazuk W.B."/>
            <person name="Baucom R.S."/>
            <person name="Brutnell T.P."/>
            <person name="Carpita N.C."/>
            <person name="Chaparro C."/>
            <person name="Chia J.-M."/>
            <person name="Deragon J.-M."/>
            <person name="Estill J.C."/>
            <person name="Fu Y."/>
            <person name="Jeddeloh J.A."/>
            <person name="Han Y."/>
            <person name="Lee H."/>
            <person name="Li P."/>
            <person name="Lisch D.R."/>
            <person name="Liu S."/>
            <person name="Liu Z."/>
            <person name="Nagel D.H."/>
            <person name="McCann M.C."/>
            <person name="SanMiguel P."/>
            <person name="Myers A.M."/>
            <person name="Nettleton D."/>
            <person name="Nguyen J."/>
            <person name="Penning B.W."/>
            <person name="Ponnala L."/>
            <person name="Schneider K.L."/>
            <person name="Schwartz D.C."/>
            <person name="Sharma A."/>
            <person name="Soderlund C."/>
            <person name="Springer N.M."/>
            <person name="Sun Q."/>
            <person name="Wang H."/>
            <person name="Waterman M."/>
            <person name="Westerman R."/>
            <person name="Wolfgruber T.K."/>
            <person name="Yang L."/>
            <person name="Yu Y."/>
            <person name="Zhang L."/>
            <person name="Zhou S."/>
            <person name="Zhu Q."/>
            <person name="Bennetzen J.L."/>
            <person name="Dawe R.K."/>
            <person name="Jiang J."/>
            <person name="Jiang N."/>
            <person name="Presting G.G."/>
            <person name="Wessler S.R."/>
            <person name="Aluru S."/>
            <person name="Martienssen R.A."/>
            <person name="Clifton S.W."/>
            <person name="McCombie W.R."/>
            <person name="Wing R.A."/>
            <person name="Wilson R.K."/>
        </authorList>
    </citation>
    <scope>NUCLEOTIDE SEQUENCE [LARGE SCALE GENOMIC DNA]</scope>
    <source>
        <strain evidence="2">cv. B73</strain>
    </source>
</reference>
<accession>A0A804U838</accession>
<dbReference type="Gramene" id="Zm00001eb240280_T001">
    <property type="protein sequence ID" value="Zm00001eb240280_P001"/>
    <property type="gene ID" value="Zm00001eb240280"/>
</dbReference>
<sequence length="92" mass="10592">MANIMKDFDERGHRTLPRPACSWEPPSTLSSKASLVLLFVARRYLTAHRTSQRDCSILFDPIHSQLLLPLLFPGIRSVRPIVSFIYIFHVRS</sequence>
<dbReference type="Proteomes" id="UP000007305">
    <property type="component" value="Chromosome 5"/>
</dbReference>
<reference evidence="1" key="3">
    <citation type="submission" date="2021-05" db="UniProtKB">
        <authorList>
            <consortium name="EnsemblPlants"/>
        </authorList>
    </citation>
    <scope>IDENTIFICATION</scope>
    <source>
        <strain evidence="1">cv. B73</strain>
    </source>
</reference>
<protein>
    <submittedName>
        <fullName evidence="1">Uncharacterized protein</fullName>
    </submittedName>
</protein>
<evidence type="ECO:0000313" key="2">
    <source>
        <dbReference type="Proteomes" id="UP000007305"/>
    </source>
</evidence>
<keyword evidence="2" id="KW-1185">Reference proteome</keyword>
<evidence type="ECO:0000313" key="1">
    <source>
        <dbReference type="EnsemblPlants" id="Zm00001eb240280_P001"/>
    </source>
</evidence>
<proteinExistence type="predicted"/>
<organism evidence="1 2">
    <name type="scientific">Zea mays</name>
    <name type="common">Maize</name>
    <dbReference type="NCBI Taxonomy" id="4577"/>
    <lineage>
        <taxon>Eukaryota</taxon>
        <taxon>Viridiplantae</taxon>
        <taxon>Streptophyta</taxon>
        <taxon>Embryophyta</taxon>
        <taxon>Tracheophyta</taxon>
        <taxon>Spermatophyta</taxon>
        <taxon>Magnoliopsida</taxon>
        <taxon>Liliopsida</taxon>
        <taxon>Poales</taxon>
        <taxon>Poaceae</taxon>
        <taxon>PACMAD clade</taxon>
        <taxon>Panicoideae</taxon>
        <taxon>Andropogonodae</taxon>
        <taxon>Andropogoneae</taxon>
        <taxon>Tripsacinae</taxon>
        <taxon>Zea</taxon>
    </lineage>
</organism>
<reference evidence="1" key="2">
    <citation type="submission" date="2019-07" db="EMBL/GenBank/DDBJ databases">
        <authorList>
            <person name="Seetharam A."/>
            <person name="Woodhouse M."/>
            <person name="Cannon E."/>
        </authorList>
    </citation>
    <scope>NUCLEOTIDE SEQUENCE [LARGE SCALE GENOMIC DNA]</scope>
    <source>
        <strain evidence="1">cv. B73</strain>
    </source>
</reference>
<dbReference type="InParanoid" id="A0A804U838"/>
<dbReference type="AlphaFoldDB" id="A0A804U838"/>